<dbReference type="AlphaFoldDB" id="A0A1B0BWA4"/>
<proteinExistence type="predicted"/>
<dbReference type="EnsemblMetazoa" id="GPPI042523-RA">
    <property type="protein sequence ID" value="GPPI042523-PA"/>
    <property type="gene ID" value="GPPI042523"/>
</dbReference>
<keyword evidence="2" id="KW-1185">Reference proteome</keyword>
<dbReference type="Proteomes" id="UP000092460">
    <property type="component" value="Unassembled WGS sequence"/>
</dbReference>
<accession>A0A1B0BWA4</accession>
<organism evidence="1 2">
    <name type="scientific">Glossina palpalis gambiensis</name>
    <dbReference type="NCBI Taxonomy" id="67801"/>
    <lineage>
        <taxon>Eukaryota</taxon>
        <taxon>Metazoa</taxon>
        <taxon>Ecdysozoa</taxon>
        <taxon>Arthropoda</taxon>
        <taxon>Hexapoda</taxon>
        <taxon>Insecta</taxon>
        <taxon>Pterygota</taxon>
        <taxon>Neoptera</taxon>
        <taxon>Endopterygota</taxon>
        <taxon>Diptera</taxon>
        <taxon>Brachycera</taxon>
        <taxon>Muscomorpha</taxon>
        <taxon>Hippoboscoidea</taxon>
        <taxon>Glossinidae</taxon>
        <taxon>Glossina</taxon>
    </lineage>
</organism>
<dbReference type="VEuPathDB" id="VectorBase:GPPI042523"/>
<dbReference type="EMBL" id="JXJN01021691">
    <property type="status" value="NOT_ANNOTATED_CDS"/>
    <property type="molecule type" value="Genomic_DNA"/>
</dbReference>
<evidence type="ECO:0000313" key="1">
    <source>
        <dbReference type="EnsemblMetazoa" id="GPPI042523-PA"/>
    </source>
</evidence>
<evidence type="ECO:0000313" key="2">
    <source>
        <dbReference type="Proteomes" id="UP000092460"/>
    </source>
</evidence>
<dbReference type="EMBL" id="JXJN01021690">
    <property type="status" value="NOT_ANNOTATED_CDS"/>
    <property type="molecule type" value="Genomic_DNA"/>
</dbReference>
<protein>
    <submittedName>
        <fullName evidence="1">Uncharacterized protein</fullName>
    </submittedName>
</protein>
<sequence length="151" mass="16832">MEELYMKNLASAIRQKRLNIKMNILSLIKELPNLNNTSIYARSNCVLEIRFGFRLILHLVEYVENAFSLQQFRAGLRGVGLFNREAINIAWLRISSLGIVDLIIVSDNTTGSTVCLLHQQLSPTGDKFTCGGSLVSGCLGVITLLSVQFEQ</sequence>
<reference evidence="1" key="2">
    <citation type="submission" date="2020-05" db="UniProtKB">
        <authorList>
            <consortium name="EnsemblMetazoa"/>
        </authorList>
    </citation>
    <scope>IDENTIFICATION</scope>
    <source>
        <strain evidence="1">IAEA</strain>
    </source>
</reference>
<reference evidence="2" key="1">
    <citation type="submission" date="2015-01" db="EMBL/GenBank/DDBJ databases">
        <authorList>
            <person name="Aksoy S."/>
            <person name="Warren W."/>
            <person name="Wilson R.K."/>
        </authorList>
    </citation>
    <scope>NUCLEOTIDE SEQUENCE [LARGE SCALE GENOMIC DNA]</scope>
    <source>
        <strain evidence="2">IAEA</strain>
    </source>
</reference>
<name>A0A1B0BWA4_9MUSC</name>